<evidence type="ECO:0000313" key="3">
    <source>
        <dbReference type="Proteomes" id="UP000218209"/>
    </source>
</evidence>
<feature type="compositionally biased region" description="Pro residues" evidence="1">
    <location>
        <begin position="130"/>
        <end position="144"/>
    </location>
</feature>
<accession>A0A1X6NLQ2</accession>
<evidence type="ECO:0000313" key="2">
    <source>
        <dbReference type="EMBL" id="OSX69528.1"/>
    </source>
</evidence>
<dbReference type="AlphaFoldDB" id="A0A1X6NLQ2"/>
<sequence>MRTLRATVCGAARIEGRRRPQPQRQGTRCVRTGLGGTPRGHAPPPRQTHASKWGSETRGRVQRAAAKPRSTNRHSVWMLAWPHPQRHACAHNHTRQGWLSVPATPSPPPALKLPVRPPSPPPRARRPRPPPRPSPPAASRPPPACDAGCPTAPARTAARSTCGRASGGLPPPPA</sequence>
<protein>
    <submittedName>
        <fullName evidence="2">Uncharacterized protein</fullName>
    </submittedName>
</protein>
<evidence type="ECO:0000256" key="1">
    <source>
        <dbReference type="SAM" id="MobiDB-lite"/>
    </source>
</evidence>
<name>A0A1X6NLQ2_PORUM</name>
<organism evidence="2 3">
    <name type="scientific">Porphyra umbilicalis</name>
    <name type="common">Purple laver</name>
    <name type="synonym">Red alga</name>
    <dbReference type="NCBI Taxonomy" id="2786"/>
    <lineage>
        <taxon>Eukaryota</taxon>
        <taxon>Rhodophyta</taxon>
        <taxon>Bangiophyceae</taxon>
        <taxon>Bangiales</taxon>
        <taxon>Bangiaceae</taxon>
        <taxon>Porphyra</taxon>
    </lineage>
</organism>
<reference evidence="2 3" key="1">
    <citation type="submission" date="2017-03" db="EMBL/GenBank/DDBJ databases">
        <title>WGS assembly of Porphyra umbilicalis.</title>
        <authorList>
            <person name="Brawley S.H."/>
            <person name="Blouin N.A."/>
            <person name="Ficko-Blean E."/>
            <person name="Wheeler G.L."/>
            <person name="Lohr M."/>
            <person name="Goodson H.V."/>
            <person name="Jenkins J.W."/>
            <person name="Blaby-Haas C.E."/>
            <person name="Helliwell K.E."/>
            <person name="Chan C."/>
            <person name="Marriage T."/>
            <person name="Bhattacharya D."/>
            <person name="Klein A.S."/>
            <person name="Badis Y."/>
            <person name="Brodie J."/>
            <person name="Cao Y."/>
            <person name="Collen J."/>
            <person name="Dittami S.M."/>
            <person name="Gachon C.M."/>
            <person name="Green B.R."/>
            <person name="Karpowicz S."/>
            <person name="Kim J.W."/>
            <person name="Kudahl U."/>
            <person name="Lin S."/>
            <person name="Michel G."/>
            <person name="Mittag M."/>
            <person name="Olson B.J."/>
            <person name="Pangilinan J."/>
            <person name="Peng Y."/>
            <person name="Qiu H."/>
            <person name="Shu S."/>
            <person name="Singer J.T."/>
            <person name="Smith A.G."/>
            <person name="Sprecher B.N."/>
            <person name="Wagner V."/>
            <person name="Wang W."/>
            <person name="Wang Z.-Y."/>
            <person name="Yan J."/>
            <person name="Yarish C."/>
            <person name="Zoeuner-Riek S."/>
            <person name="Zhuang Y."/>
            <person name="Zou Y."/>
            <person name="Lindquist E.A."/>
            <person name="Grimwood J."/>
            <person name="Barry K."/>
            <person name="Rokhsar D.S."/>
            <person name="Schmutz J."/>
            <person name="Stiller J.W."/>
            <person name="Grossman A.R."/>
            <person name="Prochnik S.E."/>
        </authorList>
    </citation>
    <scope>NUCLEOTIDE SEQUENCE [LARGE SCALE GENOMIC DNA]</scope>
    <source>
        <strain evidence="2">4086291</strain>
    </source>
</reference>
<gene>
    <name evidence="2" type="ORF">BU14_1427s0002</name>
</gene>
<feature type="compositionally biased region" description="Pro residues" evidence="1">
    <location>
        <begin position="104"/>
        <end position="122"/>
    </location>
</feature>
<proteinExistence type="predicted"/>
<keyword evidence="3" id="KW-1185">Reference proteome</keyword>
<dbReference type="EMBL" id="KV919505">
    <property type="protein sequence ID" value="OSX69528.1"/>
    <property type="molecule type" value="Genomic_DNA"/>
</dbReference>
<feature type="region of interest" description="Disordered" evidence="1">
    <location>
        <begin position="15"/>
        <end position="72"/>
    </location>
</feature>
<feature type="region of interest" description="Disordered" evidence="1">
    <location>
        <begin position="88"/>
        <end position="174"/>
    </location>
</feature>
<dbReference type="Proteomes" id="UP000218209">
    <property type="component" value="Unassembled WGS sequence"/>
</dbReference>
<feature type="compositionally biased region" description="Low complexity" evidence="1">
    <location>
        <begin position="150"/>
        <end position="159"/>
    </location>
</feature>